<feature type="compositionally biased region" description="Basic and acidic residues" evidence="1">
    <location>
        <begin position="318"/>
        <end position="365"/>
    </location>
</feature>
<reference evidence="2 3" key="1">
    <citation type="submission" date="2016-07" db="EMBL/GenBank/DDBJ databases">
        <title>Pervasive Adenine N6-methylation of Active Genes in Fungi.</title>
        <authorList>
            <consortium name="DOE Joint Genome Institute"/>
            <person name="Mondo S.J."/>
            <person name="Dannebaum R.O."/>
            <person name="Kuo R.C."/>
            <person name="Labutti K."/>
            <person name="Haridas S."/>
            <person name="Kuo A."/>
            <person name="Salamov A."/>
            <person name="Ahrendt S.R."/>
            <person name="Lipzen A."/>
            <person name="Sullivan W."/>
            <person name="Andreopoulos W.B."/>
            <person name="Clum A."/>
            <person name="Lindquist E."/>
            <person name="Daum C."/>
            <person name="Ramamoorthy G.K."/>
            <person name="Gryganskyi A."/>
            <person name="Culley D."/>
            <person name="Magnuson J.K."/>
            <person name="James T.Y."/>
            <person name="O'Malley M.A."/>
            <person name="Stajich J.E."/>
            <person name="Spatafora J.W."/>
            <person name="Visel A."/>
            <person name="Grigoriev I.V."/>
        </authorList>
    </citation>
    <scope>NUCLEOTIDE SEQUENCE [LARGE SCALE GENOMIC DNA]</scope>
    <source>
        <strain evidence="2 3">NRRL 2496</strain>
    </source>
</reference>
<proteinExistence type="predicted"/>
<dbReference type="Proteomes" id="UP000242180">
    <property type="component" value="Unassembled WGS sequence"/>
</dbReference>
<dbReference type="InParanoid" id="A0A1X2H082"/>
<accession>A0A1X2H082</accession>
<feature type="region of interest" description="Disordered" evidence="1">
    <location>
        <begin position="313"/>
        <end position="365"/>
    </location>
</feature>
<evidence type="ECO:0000313" key="3">
    <source>
        <dbReference type="Proteomes" id="UP000242180"/>
    </source>
</evidence>
<protein>
    <submittedName>
        <fullName evidence="2">Uncharacterized protein</fullName>
    </submittedName>
</protein>
<gene>
    <name evidence="2" type="ORF">BCR43DRAFT_528105</name>
</gene>
<sequence length="365" mass="40993">MSLLKVLESVDAIGFELPIKTLSLKSSCRSQWEAIRPTGAGLTNELAMATELKCILQILTYTSAFISYLTSHRHSHSHSHSHSQNCVVHDTCFMSALEGHVLGAYQPDPFVRQECNQPTNAFDPSLRMAGTTLERRLSADFYQTEQAVSLKRFAHPDEKKKTYHLYDAIVHDGNMAAGGRSSPPTSSATAICSIAPIRKQSTEPAQTVGKPLKEKEAMKDVEEKERREVDYFALAKEIAAALPFLENEMAVTVSHDEPMKSKYSKLELLIEREREQGRTAEVNDQLLESNAGQFKGEFRLRDDDQNTDIQAEQQNVLKEPKGQVKKKDECDVDFDHGKDAVDAKRLDKEAKQKQKQNKDSSKKEP</sequence>
<dbReference type="OrthoDB" id="420187at2759"/>
<dbReference type="EMBL" id="MCGN01000012">
    <property type="protein sequence ID" value="ORY90470.1"/>
    <property type="molecule type" value="Genomic_DNA"/>
</dbReference>
<dbReference type="AlphaFoldDB" id="A0A1X2H082"/>
<dbReference type="STRING" id="13706.A0A1X2H082"/>
<comment type="caution">
    <text evidence="2">The sequence shown here is derived from an EMBL/GenBank/DDBJ whole genome shotgun (WGS) entry which is preliminary data.</text>
</comment>
<keyword evidence="3" id="KW-1185">Reference proteome</keyword>
<evidence type="ECO:0000313" key="2">
    <source>
        <dbReference type="EMBL" id="ORY90470.1"/>
    </source>
</evidence>
<name>A0A1X2H082_SYNRA</name>
<evidence type="ECO:0000256" key="1">
    <source>
        <dbReference type="SAM" id="MobiDB-lite"/>
    </source>
</evidence>
<organism evidence="2 3">
    <name type="scientific">Syncephalastrum racemosum</name>
    <name type="common">Filamentous fungus</name>
    <dbReference type="NCBI Taxonomy" id="13706"/>
    <lineage>
        <taxon>Eukaryota</taxon>
        <taxon>Fungi</taxon>
        <taxon>Fungi incertae sedis</taxon>
        <taxon>Mucoromycota</taxon>
        <taxon>Mucoromycotina</taxon>
        <taxon>Mucoromycetes</taxon>
        <taxon>Mucorales</taxon>
        <taxon>Syncephalastraceae</taxon>
        <taxon>Syncephalastrum</taxon>
    </lineage>
</organism>